<dbReference type="EMBL" id="BLKM01000403">
    <property type="protein sequence ID" value="GFG33081.1"/>
    <property type="molecule type" value="Genomic_DNA"/>
</dbReference>
<name>A0A6L2PKH6_COPFO</name>
<gene>
    <name evidence="1" type="ORF">Cfor_12106</name>
</gene>
<sequence length="61" mass="7193">MDPICDLQPQLSRHNFRCVGLPPEICSFLCRMKDHLRLNTGWLQLPLQVWSGLCWPEWSIN</sequence>
<reference evidence="2" key="1">
    <citation type="submission" date="2020-01" db="EMBL/GenBank/DDBJ databases">
        <title>Draft genome sequence of the Termite Coptotermes fromosanus.</title>
        <authorList>
            <person name="Itakura S."/>
            <person name="Yosikawa Y."/>
            <person name="Umezawa K."/>
        </authorList>
    </citation>
    <scope>NUCLEOTIDE SEQUENCE [LARGE SCALE GENOMIC DNA]</scope>
</reference>
<comment type="caution">
    <text evidence="1">The sequence shown here is derived from an EMBL/GenBank/DDBJ whole genome shotgun (WGS) entry which is preliminary data.</text>
</comment>
<proteinExistence type="predicted"/>
<organism evidence="1 2">
    <name type="scientific">Coptotermes formosanus</name>
    <name type="common">Formosan subterranean termite</name>
    <dbReference type="NCBI Taxonomy" id="36987"/>
    <lineage>
        <taxon>Eukaryota</taxon>
        <taxon>Metazoa</taxon>
        <taxon>Ecdysozoa</taxon>
        <taxon>Arthropoda</taxon>
        <taxon>Hexapoda</taxon>
        <taxon>Insecta</taxon>
        <taxon>Pterygota</taxon>
        <taxon>Neoptera</taxon>
        <taxon>Polyneoptera</taxon>
        <taxon>Dictyoptera</taxon>
        <taxon>Blattodea</taxon>
        <taxon>Blattoidea</taxon>
        <taxon>Termitoidae</taxon>
        <taxon>Rhinotermitidae</taxon>
        <taxon>Coptotermes</taxon>
    </lineage>
</organism>
<evidence type="ECO:0000313" key="1">
    <source>
        <dbReference type="EMBL" id="GFG33081.1"/>
    </source>
</evidence>
<dbReference type="AlphaFoldDB" id="A0A6L2PKH6"/>
<dbReference type="Proteomes" id="UP000502823">
    <property type="component" value="Unassembled WGS sequence"/>
</dbReference>
<accession>A0A6L2PKH6</accession>
<keyword evidence="2" id="KW-1185">Reference proteome</keyword>
<dbReference type="InParanoid" id="A0A6L2PKH6"/>
<evidence type="ECO:0000313" key="2">
    <source>
        <dbReference type="Proteomes" id="UP000502823"/>
    </source>
</evidence>
<protein>
    <submittedName>
        <fullName evidence="1">Uncharacterized protein</fullName>
    </submittedName>
</protein>